<name>A0A5M6DA84_9BACT</name>
<reference evidence="2 3" key="1">
    <citation type="submission" date="2019-08" db="EMBL/GenBank/DDBJ databases">
        <authorList>
            <person name="Dhanesh K."/>
            <person name="Kumar G."/>
            <person name="Sasikala C."/>
            <person name="Venkata Ramana C."/>
        </authorList>
    </citation>
    <scope>NUCLEOTIDE SEQUENCE [LARGE SCALE GENOMIC DNA]</scope>
    <source>
        <strain evidence="2 3">JC645</strain>
    </source>
</reference>
<comment type="caution">
    <text evidence="2">The sequence shown here is derived from an EMBL/GenBank/DDBJ whole genome shotgun (WGS) entry which is preliminary data.</text>
</comment>
<evidence type="ECO:0000313" key="2">
    <source>
        <dbReference type="EMBL" id="KAA5543212.1"/>
    </source>
</evidence>
<accession>A0A5M6DA84</accession>
<organism evidence="2 3">
    <name type="scientific">Roseiconus nitratireducens</name>
    <dbReference type="NCBI Taxonomy" id="2605748"/>
    <lineage>
        <taxon>Bacteria</taxon>
        <taxon>Pseudomonadati</taxon>
        <taxon>Planctomycetota</taxon>
        <taxon>Planctomycetia</taxon>
        <taxon>Pirellulales</taxon>
        <taxon>Pirellulaceae</taxon>
        <taxon>Roseiconus</taxon>
    </lineage>
</organism>
<proteinExistence type="predicted"/>
<evidence type="ECO:0000256" key="1">
    <source>
        <dbReference type="SAM" id="MobiDB-lite"/>
    </source>
</evidence>
<dbReference type="RefSeq" id="WP_161604483.1">
    <property type="nucleotide sequence ID" value="NZ_VWOX01000006.1"/>
</dbReference>
<keyword evidence="3" id="KW-1185">Reference proteome</keyword>
<evidence type="ECO:0000313" key="3">
    <source>
        <dbReference type="Proteomes" id="UP000324479"/>
    </source>
</evidence>
<feature type="region of interest" description="Disordered" evidence="1">
    <location>
        <begin position="177"/>
        <end position="382"/>
    </location>
</feature>
<sequence>MTRTAPERNASAADAAARCVVRPSLTAKGSIAHRIAAAGFSAARFATAGSLTAAVLSGTLVLSSAMLSRSAFAGTACDTYEPTCGAAGCDCGECDAAEPDCGCGHTCSCGTRGFKDGPVYQTLDALAGGIEHVLGLNRCRTAGCGQSNCDDGCDACAGGSWMTPMEDGAPYPPGAIIHPTPVPMPGVQHHPQVVQPRLPSVPPLESAPRVVPNSTGGNRQPERLRPAPQSGGGQPSQRNLPEPQRTVPEPAPAPTKPDQSKPNQAKPDQPQRDESIFDSLDDPFSDDEASVGRPYGSIRPTGLRRSSALPRPITHRDARPLRPRLTNPTGNLGPQQSGDVIGSGLRPATNVEPLRPVGYEAPLSPPPAKQKRVLAPYRPSRS</sequence>
<gene>
    <name evidence="2" type="ORF">FYK55_13120</name>
</gene>
<feature type="compositionally biased region" description="Acidic residues" evidence="1">
    <location>
        <begin position="279"/>
        <end position="289"/>
    </location>
</feature>
<protein>
    <submittedName>
        <fullName evidence="2">Uncharacterized protein</fullName>
    </submittedName>
</protein>
<dbReference type="Proteomes" id="UP000324479">
    <property type="component" value="Unassembled WGS sequence"/>
</dbReference>
<feature type="compositionally biased region" description="Polar residues" evidence="1">
    <location>
        <begin position="326"/>
        <end position="338"/>
    </location>
</feature>
<dbReference type="EMBL" id="VWOX01000006">
    <property type="protein sequence ID" value="KAA5543212.1"/>
    <property type="molecule type" value="Genomic_DNA"/>
</dbReference>
<dbReference type="AlphaFoldDB" id="A0A5M6DA84"/>